<accession>A0AB38R680</accession>
<dbReference type="RefSeq" id="WP_156525063.1">
    <property type="nucleotide sequence ID" value="NZ_CP096563.1"/>
</dbReference>
<dbReference type="Proteomes" id="UP000831484">
    <property type="component" value="Chromosome"/>
</dbReference>
<reference evidence="2" key="1">
    <citation type="journal article" date="2022" name="Environ. Microbiol.">
        <title>Functional analysis, diversity, and distribution of carbendazim hydrolases MheI and CbmA, responsible for the initial step in carbendazim degradation.</title>
        <authorList>
            <person name="Zhang M."/>
            <person name="Bai X."/>
            <person name="Li Q."/>
            <person name="Zhang L."/>
            <person name="Zhu Q."/>
            <person name="Gao S."/>
            <person name="Ke Z."/>
            <person name="Jiang M."/>
            <person name="Hu J."/>
            <person name="Qiu J."/>
            <person name="Hong Q."/>
        </authorList>
    </citation>
    <scope>NUCLEOTIDE SEQUENCE [LARGE SCALE GENOMIC DNA]</scope>
    <source>
        <strain evidence="2">djl-6</strain>
    </source>
</reference>
<proteinExistence type="predicted"/>
<dbReference type="EMBL" id="CP096563">
    <property type="protein sequence ID" value="UPU40624.1"/>
    <property type="molecule type" value="Genomic_DNA"/>
</dbReference>
<keyword evidence="2" id="KW-1185">Reference proteome</keyword>
<protein>
    <submittedName>
        <fullName evidence="1">Uncharacterized protein</fullName>
    </submittedName>
</protein>
<gene>
    <name evidence="1" type="ORF">M0639_16205</name>
</gene>
<organism evidence="1 2">
    <name type="scientific">Rhodococcus qingshengii JCM 15477</name>
    <dbReference type="NCBI Taxonomy" id="1303681"/>
    <lineage>
        <taxon>Bacteria</taxon>
        <taxon>Bacillati</taxon>
        <taxon>Actinomycetota</taxon>
        <taxon>Actinomycetes</taxon>
        <taxon>Mycobacteriales</taxon>
        <taxon>Nocardiaceae</taxon>
        <taxon>Rhodococcus</taxon>
        <taxon>Rhodococcus erythropolis group</taxon>
    </lineage>
</organism>
<sequence>MNDNIKIALFTNSYVPNYHAHEFYSAIANELVGSGYVAGGKSLASKVLTQKTSDSRWVYSAADQTWTALTGNFRYAVIYDDSVTSKPLIACIDFGAQSASGQDVTVRFEYEYLNTETGTYDTERGLLVIAY</sequence>
<dbReference type="AlphaFoldDB" id="A0AB38R680"/>
<evidence type="ECO:0000313" key="2">
    <source>
        <dbReference type="Proteomes" id="UP000831484"/>
    </source>
</evidence>
<name>A0AB38R680_RHOSG</name>
<evidence type="ECO:0000313" key="1">
    <source>
        <dbReference type="EMBL" id="UPU40624.1"/>
    </source>
</evidence>